<dbReference type="Proteomes" id="UP000011205">
    <property type="component" value="Unassembled WGS sequence"/>
</dbReference>
<dbReference type="InterPro" id="IPR008948">
    <property type="entry name" value="L-Aspartase-like"/>
</dbReference>
<dbReference type="PATRIC" id="fig|1160705.3.peg.1858"/>
<evidence type="ECO:0000313" key="6">
    <source>
        <dbReference type="Proteomes" id="UP000011205"/>
    </source>
</evidence>
<dbReference type="FunFam" id="1.10.40.30:FF:000002">
    <property type="entry name" value="Fumarate hydratase class II"/>
    <property type="match status" value="1"/>
</dbReference>
<organism evidence="5 6">
    <name type="scientific">Streptomyces viridochromogenes Tue57</name>
    <dbReference type="NCBI Taxonomy" id="1160705"/>
    <lineage>
        <taxon>Bacteria</taxon>
        <taxon>Bacillati</taxon>
        <taxon>Actinomycetota</taxon>
        <taxon>Actinomycetes</taxon>
        <taxon>Kitasatosporales</taxon>
        <taxon>Streptomycetaceae</taxon>
        <taxon>Streptomyces</taxon>
    </lineage>
</organism>
<comment type="catalytic activity">
    <reaction evidence="1">
        <text>L-aspartate = fumarate + NH4(+)</text>
        <dbReference type="Rhea" id="RHEA:16601"/>
        <dbReference type="ChEBI" id="CHEBI:28938"/>
        <dbReference type="ChEBI" id="CHEBI:29806"/>
        <dbReference type="ChEBI" id="CHEBI:29991"/>
        <dbReference type="EC" id="4.3.1.1"/>
    </reaction>
</comment>
<reference evidence="5 6" key="1">
    <citation type="journal article" date="2013" name="Genome Announc.">
        <title>Draft Genome Sequence of Streptomyces viridochromogenes Strain Tu57, Producer of Avilamycin.</title>
        <authorList>
            <person name="Gruning B.A."/>
            <person name="Erxleben A."/>
            <person name="Hahnlein A."/>
            <person name="Gunther S."/>
        </authorList>
    </citation>
    <scope>NUCLEOTIDE SEQUENCE [LARGE SCALE GENOMIC DNA]</scope>
    <source>
        <strain evidence="5 6">Tue57</strain>
    </source>
</reference>
<dbReference type="AlphaFoldDB" id="L8PI43"/>
<comment type="caution">
    <text evidence="5">The sequence shown here is derived from an EMBL/GenBank/DDBJ whole genome shotgun (WGS) entry which is preliminary data.</text>
</comment>
<feature type="domain" description="Fumarase C C-terminal" evidence="4">
    <location>
        <begin position="7"/>
        <end position="58"/>
    </location>
</feature>
<evidence type="ECO:0000259" key="4">
    <source>
        <dbReference type="Pfam" id="PF10415"/>
    </source>
</evidence>
<dbReference type="GO" id="GO:0006531">
    <property type="term" value="P:aspartate metabolic process"/>
    <property type="evidence" value="ECO:0007669"/>
    <property type="project" value="TreeGrafter"/>
</dbReference>
<dbReference type="EMBL" id="AMLP01000062">
    <property type="protein sequence ID" value="ELS57221.1"/>
    <property type="molecule type" value="Genomic_DNA"/>
</dbReference>
<keyword evidence="3 5" id="KW-0456">Lyase</keyword>
<accession>L8PI43</accession>
<dbReference type="Gene3D" id="1.10.40.30">
    <property type="entry name" value="Fumarase/aspartase (C-terminal domain)"/>
    <property type="match status" value="1"/>
</dbReference>
<dbReference type="PANTHER" id="PTHR42696:SF2">
    <property type="entry name" value="ASPARTATE AMMONIA-LYASE"/>
    <property type="match status" value="1"/>
</dbReference>
<protein>
    <recommendedName>
        <fullName evidence="2">aspartate ammonia-lyase</fullName>
        <ecNumber evidence="2">4.3.1.1</ecNumber>
    </recommendedName>
</protein>
<dbReference type="SUPFAM" id="SSF48557">
    <property type="entry name" value="L-aspartase-like"/>
    <property type="match status" value="1"/>
</dbReference>
<evidence type="ECO:0000256" key="2">
    <source>
        <dbReference type="ARBA" id="ARBA00012992"/>
    </source>
</evidence>
<evidence type="ECO:0000256" key="1">
    <source>
        <dbReference type="ARBA" id="ARBA00001494"/>
    </source>
</evidence>
<dbReference type="Pfam" id="PF10415">
    <property type="entry name" value="FumaraseC_C"/>
    <property type="match status" value="1"/>
</dbReference>
<name>L8PI43_STRVR</name>
<proteinExistence type="predicted"/>
<dbReference type="InterPro" id="IPR018951">
    <property type="entry name" value="Fumarase_C_C"/>
</dbReference>
<dbReference type="InterPro" id="IPR051546">
    <property type="entry name" value="Aspartate_Ammonia-Lyase"/>
</dbReference>
<dbReference type="PANTHER" id="PTHR42696">
    <property type="entry name" value="ASPARTATE AMMONIA-LYASE"/>
    <property type="match status" value="1"/>
</dbReference>
<gene>
    <name evidence="5" type="ORF">STVIR_1866</name>
</gene>
<dbReference type="GO" id="GO:0005829">
    <property type="term" value="C:cytosol"/>
    <property type="evidence" value="ECO:0007669"/>
    <property type="project" value="TreeGrafter"/>
</dbReference>
<sequence length="66" mass="6713">MENSIGLVTALNPHIGYTAATDIAKEALATGRGVAELVLEKGLLPAETLTDLLRPEAVAGSGQVLA</sequence>
<dbReference type="GO" id="GO:0006099">
    <property type="term" value="P:tricarboxylic acid cycle"/>
    <property type="evidence" value="ECO:0007669"/>
    <property type="project" value="InterPro"/>
</dbReference>
<evidence type="ECO:0000313" key="5">
    <source>
        <dbReference type="EMBL" id="ELS57221.1"/>
    </source>
</evidence>
<dbReference type="EC" id="4.3.1.1" evidence="2"/>
<dbReference type="GO" id="GO:0008797">
    <property type="term" value="F:aspartate ammonia-lyase activity"/>
    <property type="evidence" value="ECO:0007669"/>
    <property type="project" value="UniProtKB-EC"/>
</dbReference>
<evidence type="ECO:0000256" key="3">
    <source>
        <dbReference type="ARBA" id="ARBA00023239"/>
    </source>
</evidence>